<organism evidence="1 2">
    <name type="scientific">Blepharisma stoltei</name>
    <dbReference type="NCBI Taxonomy" id="1481888"/>
    <lineage>
        <taxon>Eukaryota</taxon>
        <taxon>Sar</taxon>
        <taxon>Alveolata</taxon>
        <taxon>Ciliophora</taxon>
        <taxon>Postciliodesmatophora</taxon>
        <taxon>Heterotrichea</taxon>
        <taxon>Heterotrichida</taxon>
        <taxon>Blepharismidae</taxon>
        <taxon>Blepharisma</taxon>
    </lineage>
</organism>
<evidence type="ECO:0000313" key="1">
    <source>
        <dbReference type="EMBL" id="CAG9315802.1"/>
    </source>
</evidence>
<name>A0AAU9IRH4_9CILI</name>
<sequence length="122" mass="13971">MKRIQKFQAHIQSIIHAFAYRANHDANFLTAMAEEKNGRYYYIEKEDSTPQAFSDCLNSLISVIANHIQVQIQTQACDIPFALGRIYSEACDSSFKMPLCCLEVKMKQFLLLISSHAKLIPR</sequence>
<evidence type="ECO:0000313" key="2">
    <source>
        <dbReference type="Proteomes" id="UP001162131"/>
    </source>
</evidence>
<keyword evidence="2" id="KW-1185">Reference proteome</keyword>
<comment type="caution">
    <text evidence="1">The sequence shown here is derived from an EMBL/GenBank/DDBJ whole genome shotgun (WGS) entry which is preliminary data.</text>
</comment>
<protein>
    <submittedName>
        <fullName evidence="1">Uncharacterized protein</fullName>
    </submittedName>
</protein>
<gene>
    <name evidence="1" type="ORF">BSTOLATCC_MIC14549</name>
</gene>
<dbReference type="InterPro" id="IPR036465">
    <property type="entry name" value="vWFA_dom_sf"/>
</dbReference>
<dbReference type="EMBL" id="CAJZBQ010000014">
    <property type="protein sequence ID" value="CAG9315802.1"/>
    <property type="molecule type" value="Genomic_DNA"/>
</dbReference>
<accession>A0AAU9IRH4</accession>
<proteinExistence type="predicted"/>
<reference evidence="1" key="1">
    <citation type="submission" date="2021-09" db="EMBL/GenBank/DDBJ databases">
        <authorList>
            <consortium name="AG Swart"/>
            <person name="Singh M."/>
            <person name="Singh A."/>
            <person name="Seah K."/>
            <person name="Emmerich C."/>
        </authorList>
    </citation>
    <scope>NUCLEOTIDE SEQUENCE</scope>
    <source>
        <strain evidence="1">ATCC30299</strain>
    </source>
</reference>
<dbReference type="AlphaFoldDB" id="A0AAU9IRH4"/>
<dbReference type="Proteomes" id="UP001162131">
    <property type="component" value="Unassembled WGS sequence"/>
</dbReference>
<dbReference type="Gene3D" id="3.40.50.410">
    <property type="entry name" value="von Willebrand factor, type A domain"/>
    <property type="match status" value="1"/>
</dbReference>